<dbReference type="RefSeq" id="XP_008254616.1">
    <property type="nucleotide sequence ID" value="XM_008256394.2"/>
</dbReference>
<feature type="domain" description="Glycosyl hydrolases family 22 (GH22)" evidence="13">
    <location>
        <begin position="92"/>
        <end position="110"/>
    </location>
</feature>
<keyword evidence="12" id="KW-0732">Signal</keyword>
<dbReference type="KEGG" id="ocu:100008717"/>
<dbReference type="RefSeq" id="XP_017197107.1">
    <property type="nucleotide sequence ID" value="XM_017341618.1"/>
</dbReference>
<keyword evidence="8" id="KW-0422">Lactose biosynthesis</keyword>
<evidence type="ECO:0000256" key="2">
    <source>
        <dbReference type="ARBA" id="ARBA00004613"/>
    </source>
</evidence>
<dbReference type="EMBL" id="HG931802">
    <property type="protein sequence ID" value="CDM98803.1"/>
    <property type="molecule type" value="Genomic_DNA"/>
</dbReference>
<evidence type="ECO:0000256" key="10">
    <source>
        <dbReference type="ARBA" id="ARBA00031746"/>
    </source>
</evidence>
<keyword evidence="7" id="KW-0106">Calcium</keyword>
<dbReference type="GO" id="GO:0005509">
    <property type="term" value="F:calcium ion binding"/>
    <property type="evidence" value="ECO:0007669"/>
    <property type="project" value="InterPro"/>
</dbReference>
<dbReference type="OMA" id="PEWICTI"/>
<evidence type="ECO:0000256" key="12">
    <source>
        <dbReference type="SAM" id="SignalP"/>
    </source>
</evidence>
<evidence type="ECO:0000256" key="1">
    <source>
        <dbReference type="ARBA" id="ARBA00002592"/>
    </source>
</evidence>
<dbReference type="PRINTS" id="PR00135">
    <property type="entry name" value="LYZLACT"/>
</dbReference>
<dbReference type="GO" id="GO:0004461">
    <property type="term" value="F:lactose synthase activity"/>
    <property type="evidence" value="ECO:0007669"/>
    <property type="project" value="InterPro"/>
</dbReference>
<keyword evidence="6" id="KW-0494">Milk protein</keyword>
<comment type="function">
    <text evidence="1">Regulatory subunit of lactose synthase, changes the substrate specificity of galactosyltransferase in the mammary gland making glucose a good acceptor substrate for this enzyme. This enables LS to synthesize lactose, the major carbohydrate component of milk. In other tissues, galactosyltransferase transfers galactose onto the N-acetylglucosamine of the oligosaccharide chains in glycoproteins.</text>
</comment>
<dbReference type="GO" id="GO:0003796">
    <property type="term" value="F:lysozyme activity"/>
    <property type="evidence" value="ECO:0007669"/>
    <property type="project" value="TreeGrafter"/>
</dbReference>
<dbReference type="GO" id="GO:0050829">
    <property type="term" value="P:defense response to Gram-negative bacterium"/>
    <property type="evidence" value="ECO:0007669"/>
    <property type="project" value="TreeGrafter"/>
</dbReference>
<dbReference type="GO" id="GO:0005576">
    <property type="term" value="C:extracellular region"/>
    <property type="evidence" value="ECO:0007669"/>
    <property type="project" value="UniProtKB-SubCell"/>
</dbReference>
<dbReference type="PROSITE" id="PS00128">
    <property type="entry name" value="GLYCOSYL_HYDROL_F22_1"/>
    <property type="match status" value="1"/>
</dbReference>
<evidence type="ECO:0000256" key="7">
    <source>
        <dbReference type="ARBA" id="ARBA00022837"/>
    </source>
</evidence>
<evidence type="ECO:0000256" key="5">
    <source>
        <dbReference type="ARBA" id="ARBA00022723"/>
    </source>
</evidence>
<organism evidence="14">
    <name type="scientific">Oryctolagus cuniculus</name>
    <name type="common">Rabbit</name>
    <dbReference type="NCBI Taxonomy" id="9986"/>
    <lineage>
        <taxon>Eukaryota</taxon>
        <taxon>Metazoa</taxon>
        <taxon>Chordata</taxon>
        <taxon>Craniata</taxon>
        <taxon>Vertebrata</taxon>
        <taxon>Euteleostomi</taxon>
        <taxon>Mammalia</taxon>
        <taxon>Eutheria</taxon>
        <taxon>Euarchontoglires</taxon>
        <taxon>Glires</taxon>
        <taxon>Lagomorpha</taxon>
        <taxon>Leporidae</taxon>
        <taxon>Oryctolagus</taxon>
    </lineage>
</organism>
<dbReference type="FunFam" id="1.10.530.10:FF:000014">
    <property type="entry name" value="Alpha-lactalbumin"/>
    <property type="match status" value="1"/>
</dbReference>
<dbReference type="CTD" id="3906"/>
<dbReference type="HOGENOM" id="CLU_111620_0_1_1"/>
<evidence type="ECO:0000256" key="9">
    <source>
        <dbReference type="ARBA" id="ARBA00023157"/>
    </source>
</evidence>
<dbReference type="InterPro" id="IPR000545">
    <property type="entry name" value="Lactalbumin"/>
</dbReference>
<name>A0A077S6N7_RABIT</name>
<dbReference type="InterPro" id="IPR019799">
    <property type="entry name" value="Glyco_hydro_22_CS"/>
</dbReference>
<dbReference type="PANTHER" id="PTHR11407">
    <property type="entry name" value="LYSOZYME C"/>
    <property type="match status" value="1"/>
</dbReference>
<feature type="chain" id="PRO_5009743826" description="Alpha-lactalbumin" evidence="12">
    <location>
        <begin position="20"/>
        <end position="141"/>
    </location>
</feature>
<dbReference type="GeneID" id="100008717"/>
<evidence type="ECO:0000259" key="13">
    <source>
        <dbReference type="PROSITE" id="PS00128"/>
    </source>
</evidence>
<evidence type="ECO:0000256" key="6">
    <source>
        <dbReference type="ARBA" id="ARBA00022743"/>
    </source>
</evidence>
<evidence type="ECO:0000313" key="14">
    <source>
        <dbReference type="EMBL" id="CDM98803.1"/>
    </source>
</evidence>
<evidence type="ECO:0000256" key="3">
    <source>
        <dbReference type="ARBA" id="ARBA00017299"/>
    </source>
</evidence>
<dbReference type="PRINTS" id="PR00136">
    <property type="entry name" value="LACTALBUMIN"/>
</dbReference>
<evidence type="ECO:0000256" key="11">
    <source>
        <dbReference type="RuleBase" id="RU004440"/>
    </source>
</evidence>
<dbReference type="SUPFAM" id="SSF53955">
    <property type="entry name" value="Lysozyme-like"/>
    <property type="match status" value="1"/>
</dbReference>
<dbReference type="InterPro" id="IPR001916">
    <property type="entry name" value="Glyco_hydro_22"/>
</dbReference>
<dbReference type="AlphaFoldDB" id="A0A077S6N7"/>
<dbReference type="Pfam" id="PF00062">
    <property type="entry name" value="Lys"/>
    <property type="match status" value="1"/>
</dbReference>
<dbReference type="InterPro" id="IPR023346">
    <property type="entry name" value="Lysozyme-like_dom_sf"/>
</dbReference>
<evidence type="ECO:0000256" key="4">
    <source>
        <dbReference type="ARBA" id="ARBA00022525"/>
    </source>
</evidence>
<protein>
    <recommendedName>
        <fullName evidence="3">Alpha-lactalbumin</fullName>
    </recommendedName>
    <alternativeName>
        <fullName evidence="10">Lactose synthase B protein</fullName>
    </alternativeName>
</protein>
<reference evidence="14" key="1">
    <citation type="journal article" date="2014" name="Genom Data">
        <title>Third party annotation gene data set of eutherian lysozyme genes.</title>
        <authorList>
            <person name="Premzl M."/>
        </authorList>
    </citation>
    <scope>NUCLEOTIDE SEQUENCE</scope>
</reference>
<keyword evidence="9" id="KW-1015">Disulfide bond</keyword>
<accession>A0A077S6N7</accession>
<dbReference type="GO" id="GO:0050830">
    <property type="term" value="P:defense response to Gram-positive bacterium"/>
    <property type="evidence" value="ECO:0007669"/>
    <property type="project" value="TreeGrafter"/>
</dbReference>
<dbReference type="RefSeq" id="NP_001075521.1">
    <property type="nucleotide sequence ID" value="NM_001082052.1"/>
</dbReference>
<dbReference type="PROSITE" id="PS51348">
    <property type="entry name" value="GLYCOSYL_HYDROL_F22_2"/>
    <property type="match status" value="1"/>
</dbReference>
<evidence type="ECO:0000256" key="8">
    <source>
        <dbReference type="ARBA" id="ARBA00023091"/>
    </source>
</evidence>
<comment type="similarity">
    <text evidence="11">Belongs to the glycosyl hydrolase 22 family.</text>
</comment>
<dbReference type="Gene3D" id="1.10.530.10">
    <property type="match status" value="1"/>
</dbReference>
<keyword evidence="4" id="KW-0964">Secreted</keyword>
<dbReference type="PANTHER" id="PTHR11407:SF32">
    <property type="entry name" value="ALPHA-LACTALBUMIN"/>
    <property type="match status" value="1"/>
</dbReference>
<feature type="signal peptide" evidence="12">
    <location>
        <begin position="1"/>
        <end position="19"/>
    </location>
</feature>
<dbReference type="ExpressionAtlas" id="A0A077S6N7">
    <property type="expression patterns" value="baseline"/>
</dbReference>
<keyword evidence="5" id="KW-0479">Metal-binding</keyword>
<reference evidence="14" key="3">
    <citation type="journal article" date="2019" name="Gene Rep">
        <title>Eutherian third-party data gene collections.</title>
        <authorList>
            <person name="Premzl M."/>
        </authorList>
    </citation>
    <scope>NUCLEOTIDE SEQUENCE</scope>
</reference>
<dbReference type="OrthoDB" id="17373at2759"/>
<dbReference type="GO" id="GO:0005989">
    <property type="term" value="P:lactose biosynthetic process"/>
    <property type="evidence" value="ECO:0007669"/>
    <property type="project" value="UniProtKB-KW"/>
</dbReference>
<dbReference type="SMART" id="SM00263">
    <property type="entry name" value="LYZ1"/>
    <property type="match status" value="1"/>
</dbReference>
<comment type="subcellular location">
    <subcellularLocation>
        <location evidence="2">Secreted</location>
    </subcellularLocation>
</comment>
<proteinExistence type="inferred from homology"/>
<dbReference type="SMR" id="A0A077S6N7"/>
<gene>
    <name evidence="14" type="primary">LYZG</name>
</gene>
<sequence>MMPLVPLLLVSIVFPGIQATQLTRCELTEKLKELDGYRDISMSEWICTLFHTSGLDTKITVNNNGSTEYGIFQISDKLWCVSKQNPQSKNICDTPCENFLDDNLTDDVKCAMKILDKEGIDHWLAHKPLCSENLEQWVCKK</sequence>
<reference evidence="14" key="2">
    <citation type="journal article" date="2016" name="Data Brief">
        <title>Curated eutherian third party data gene data sets.</title>
        <authorList>
            <person name="Premzl M."/>
        </authorList>
    </citation>
    <scope>NUCLEOTIDE SEQUENCE</scope>
</reference>